<gene>
    <name evidence="2" type="ORF">SAMN06265348_107325</name>
</gene>
<sequence length="76" mass="8220">MKRVIFSALLATVAIGGAITSYAQQYQSPTNKVYTCPASTGPLCINIPENIRPVGSSGSYLPPSSYNFEEEQYTVQ</sequence>
<organism evidence="2 3">
    <name type="scientific">Pedobacter westerhofensis</name>
    <dbReference type="NCBI Taxonomy" id="425512"/>
    <lineage>
        <taxon>Bacteria</taxon>
        <taxon>Pseudomonadati</taxon>
        <taxon>Bacteroidota</taxon>
        <taxon>Sphingobacteriia</taxon>
        <taxon>Sphingobacteriales</taxon>
        <taxon>Sphingobacteriaceae</taxon>
        <taxon>Pedobacter</taxon>
    </lineage>
</organism>
<reference evidence="2 3" key="1">
    <citation type="submission" date="2017-05" db="EMBL/GenBank/DDBJ databases">
        <authorList>
            <person name="Varghese N."/>
            <person name="Submissions S."/>
        </authorList>
    </citation>
    <scope>NUCLEOTIDE SEQUENCE [LARGE SCALE GENOMIC DNA]</scope>
    <source>
        <strain evidence="2 3">DSM 19036</strain>
    </source>
</reference>
<dbReference type="AlphaFoldDB" id="A0A521EC07"/>
<evidence type="ECO:0000313" key="2">
    <source>
        <dbReference type="EMBL" id="SMO81001.1"/>
    </source>
</evidence>
<feature type="signal peptide" evidence="1">
    <location>
        <begin position="1"/>
        <end position="23"/>
    </location>
</feature>
<protein>
    <submittedName>
        <fullName evidence="2">Uncharacterized protein</fullName>
    </submittedName>
</protein>
<feature type="chain" id="PRO_5021912598" evidence="1">
    <location>
        <begin position="24"/>
        <end position="76"/>
    </location>
</feature>
<accession>A0A521EC07</accession>
<evidence type="ECO:0000256" key="1">
    <source>
        <dbReference type="SAM" id="SignalP"/>
    </source>
</evidence>
<dbReference type="RefSeq" id="WP_142529128.1">
    <property type="nucleotide sequence ID" value="NZ_CBCSJO010000007.1"/>
</dbReference>
<dbReference type="Proteomes" id="UP000320300">
    <property type="component" value="Unassembled WGS sequence"/>
</dbReference>
<proteinExistence type="predicted"/>
<keyword evidence="3" id="KW-1185">Reference proteome</keyword>
<name>A0A521EC07_9SPHI</name>
<dbReference type="EMBL" id="FXTN01000007">
    <property type="protein sequence ID" value="SMO81001.1"/>
    <property type="molecule type" value="Genomic_DNA"/>
</dbReference>
<keyword evidence="1" id="KW-0732">Signal</keyword>
<evidence type="ECO:0000313" key="3">
    <source>
        <dbReference type="Proteomes" id="UP000320300"/>
    </source>
</evidence>